<dbReference type="EMBL" id="BAABFN010000022">
    <property type="protein sequence ID" value="GAA4320445.1"/>
    <property type="molecule type" value="Genomic_DNA"/>
</dbReference>
<dbReference type="Proteomes" id="UP001501207">
    <property type="component" value="Unassembled WGS sequence"/>
</dbReference>
<dbReference type="Gene3D" id="3.30.2350.10">
    <property type="entry name" value="Pseudouridine synthase"/>
    <property type="match status" value="1"/>
</dbReference>
<gene>
    <name evidence="4" type="ORF">GCM10023143_34630</name>
</gene>
<dbReference type="InterPro" id="IPR006145">
    <property type="entry name" value="PsdUridine_synth_RsuA/RluA"/>
</dbReference>
<feature type="domain" description="Pseudouridine synthase RsuA/RluA-like" evidence="3">
    <location>
        <begin position="24"/>
        <end position="170"/>
    </location>
</feature>
<proteinExistence type="inferred from homology"/>
<accession>A0ABP8GA12</accession>
<dbReference type="Pfam" id="PF00849">
    <property type="entry name" value="PseudoU_synth_2"/>
    <property type="match status" value="1"/>
</dbReference>
<comment type="caution">
    <text evidence="4">The sequence shown here is derived from an EMBL/GenBank/DDBJ whole genome shotgun (WGS) entry which is preliminary data.</text>
</comment>
<evidence type="ECO:0000313" key="4">
    <source>
        <dbReference type="EMBL" id="GAA4320445.1"/>
    </source>
</evidence>
<sequence length="251" mass="28617">MNDVNKKQETASVKPPEILYENDDFIAVNKPAGLLTLPDRFDAGLPSLAGLLEKRLGKIFIVHRLDRDTSGLILFAKHEQSHQYFSQLFASRQVEKYYYALVNGQMPEEKGRIDAPLGEHPVRKGKMTVQKKGKSAVTLYEVSERFALYNWLTVQILTGRTHQIRVHMQSCGHPVVMDELYGTAHPVFLSAIKRRYHSGKNQEEERPLLSRLALHAYRLHFPLPSGEHFSLEAPLPRDLQATLTQLRKHGS</sequence>
<evidence type="ECO:0000313" key="5">
    <source>
        <dbReference type="Proteomes" id="UP001501207"/>
    </source>
</evidence>
<keyword evidence="2" id="KW-0413">Isomerase</keyword>
<keyword evidence="5" id="KW-1185">Reference proteome</keyword>
<dbReference type="CDD" id="cd02869">
    <property type="entry name" value="PseudoU_synth_RluA_like"/>
    <property type="match status" value="1"/>
</dbReference>
<name>A0ABP8GA12_9BACT</name>
<dbReference type="InterPro" id="IPR050188">
    <property type="entry name" value="RluA_PseudoU_synthase"/>
</dbReference>
<protein>
    <recommendedName>
        <fullName evidence="2">Pseudouridine synthase</fullName>
        <ecNumber evidence="2">5.4.99.-</ecNumber>
    </recommendedName>
</protein>
<dbReference type="PROSITE" id="PS01129">
    <property type="entry name" value="PSI_RLU"/>
    <property type="match status" value="1"/>
</dbReference>
<dbReference type="InterPro" id="IPR006224">
    <property type="entry name" value="PsdUridine_synth_RluA-like_CS"/>
</dbReference>
<organism evidence="4 5">
    <name type="scientific">Compostibacter hankyongensis</name>
    <dbReference type="NCBI Taxonomy" id="1007089"/>
    <lineage>
        <taxon>Bacteria</taxon>
        <taxon>Pseudomonadati</taxon>
        <taxon>Bacteroidota</taxon>
        <taxon>Chitinophagia</taxon>
        <taxon>Chitinophagales</taxon>
        <taxon>Chitinophagaceae</taxon>
        <taxon>Compostibacter</taxon>
    </lineage>
</organism>
<dbReference type="PANTHER" id="PTHR21600">
    <property type="entry name" value="MITOCHONDRIAL RNA PSEUDOURIDINE SYNTHASE"/>
    <property type="match status" value="1"/>
</dbReference>
<dbReference type="PANTHER" id="PTHR21600:SF87">
    <property type="entry name" value="RNA PSEUDOURIDYLATE SYNTHASE DOMAIN-CONTAINING PROTEIN 1"/>
    <property type="match status" value="1"/>
</dbReference>
<comment type="similarity">
    <text evidence="1 2">Belongs to the pseudouridine synthase RluA family.</text>
</comment>
<evidence type="ECO:0000259" key="3">
    <source>
        <dbReference type="Pfam" id="PF00849"/>
    </source>
</evidence>
<comment type="catalytic activity">
    <reaction evidence="2">
        <text>a uridine in RNA = a pseudouridine in RNA</text>
        <dbReference type="Rhea" id="RHEA:48348"/>
        <dbReference type="Rhea" id="RHEA-COMP:12068"/>
        <dbReference type="Rhea" id="RHEA-COMP:12069"/>
        <dbReference type="ChEBI" id="CHEBI:65314"/>
        <dbReference type="ChEBI" id="CHEBI:65315"/>
    </reaction>
</comment>
<dbReference type="SUPFAM" id="SSF55120">
    <property type="entry name" value="Pseudouridine synthase"/>
    <property type="match status" value="1"/>
</dbReference>
<reference evidence="5" key="1">
    <citation type="journal article" date="2019" name="Int. J. Syst. Evol. Microbiol.">
        <title>The Global Catalogue of Microorganisms (GCM) 10K type strain sequencing project: providing services to taxonomists for standard genome sequencing and annotation.</title>
        <authorList>
            <consortium name="The Broad Institute Genomics Platform"/>
            <consortium name="The Broad Institute Genome Sequencing Center for Infectious Disease"/>
            <person name="Wu L."/>
            <person name="Ma J."/>
        </authorList>
    </citation>
    <scope>NUCLEOTIDE SEQUENCE [LARGE SCALE GENOMIC DNA]</scope>
    <source>
        <strain evidence="5">JCM 17664</strain>
    </source>
</reference>
<evidence type="ECO:0000256" key="1">
    <source>
        <dbReference type="ARBA" id="ARBA00010876"/>
    </source>
</evidence>
<evidence type="ECO:0000256" key="2">
    <source>
        <dbReference type="RuleBase" id="RU362028"/>
    </source>
</evidence>
<dbReference type="EC" id="5.4.99.-" evidence="2"/>
<dbReference type="NCBIfam" id="TIGR00005">
    <property type="entry name" value="rluA_subfam"/>
    <property type="match status" value="1"/>
</dbReference>
<dbReference type="InterPro" id="IPR020103">
    <property type="entry name" value="PsdUridine_synth_cat_dom_sf"/>
</dbReference>
<dbReference type="InterPro" id="IPR006225">
    <property type="entry name" value="PsdUridine_synth_RluC/D"/>
</dbReference>
<comment type="function">
    <text evidence="2">Responsible for synthesis of pseudouridine from uracil.</text>
</comment>